<organism evidence="9 10">
    <name type="scientific">Fusibacter paucivorans</name>
    <dbReference type="NCBI Taxonomy" id="76009"/>
    <lineage>
        <taxon>Bacteria</taxon>
        <taxon>Bacillati</taxon>
        <taxon>Bacillota</taxon>
        <taxon>Clostridia</taxon>
        <taxon>Eubacteriales</taxon>
        <taxon>Eubacteriales Family XII. Incertae Sedis</taxon>
        <taxon>Fusibacter</taxon>
    </lineage>
</organism>
<dbReference type="InterPro" id="IPR003593">
    <property type="entry name" value="AAA+_ATPase"/>
</dbReference>
<evidence type="ECO:0000256" key="3">
    <source>
        <dbReference type="ARBA" id="ARBA00022840"/>
    </source>
</evidence>
<evidence type="ECO:0000256" key="4">
    <source>
        <dbReference type="ARBA" id="ARBA00023015"/>
    </source>
</evidence>
<dbReference type="InterPro" id="IPR035965">
    <property type="entry name" value="PAS-like_dom_sf"/>
</dbReference>
<dbReference type="Gene3D" id="3.30.450.20">
    <property type="entry name" value="PAS domain"/>
    <property type="match status" value="1"/>
</dbReference>
<evidence type="ECO:0000256" key="6">
    <source>
        <dbReference type="ARBA" id="ARBA00023163"/>
    </source>
</evidence>
<dbReference type="SUPFAM" id="SSF46689">
    <property type="entry name" value="Homeodomain-like"/>
    <property type="match status" value="1"/>
</dbReference>
<evidence type="ECO:0000256" key="2">
    <source>
        <dbReference type="ARBA" id="ARBA00022797"/>
    </source>
</evidence>
<feature type="domain" description="Sigma-54 factor interaction" evidence="8">
    <location>
        <begin position="188"/>
        <end position="416"/>
    </location>
</feature>
<protein>
    <recommendedName>
        <fullName evidence="7">HTH-type transcriptional regulatory protein TyrR</fullName>
    </recommendedName>
</protein>
<accession>A0ABS5PQQ9</accession>
<dbReference type="InterPro" id="IPR030828">
    <property type="entry name" value="HTH_TyrR"/>
</dbReference>
<dbReference type="InterPro" id="IPR009057">
    <property type="entry name" value="Homeodomain-like_sf"/>
</dbReference>
<keyword evidence="10" id="KW-1185">Reference proteome</keyword>
<dbReference type="SUPFAM" id="SSF55785">
    <property type="entry name" value="PYP-like sensor domain (PAS domain)"/>
    <property type="match status" value="1"/>
</dbReference>
<dbReference type="Proteomes" id="UP000746471">
    <property type="component" value="Unassembled WGS sequence"/>
</dbReference>
<dbReference type="Pfam" id="PF18024">
    <property type="entry name" value="HTH_50"/>
    <property type="match status" value="1"/>
</dbReference>
<sequence>MTTKIAQPIFGLQTIPAIDAFDVLDLVAMPIHIINKDGQVLFVNKAWSNTYKVTRENAHLKPIEELMKDQLNYFMAIADPANMFDDNNTPKCKYNHLDKSLSESTAISAIKERKKVSMVTDAPDHSKLIVTSSPIFDTNGDIQYVMTVVQDLAKMSDWKERLDVEIEKNRLLAKKLAYYVDKFTTSSFIGQSKKITDIKEMLPMVAKTDAAVLILGESGVGKEVLAKEICEQSERKDKPFITVNCAAIPDHLIESELFGYEKGAFTGAIKSKVGLMELANGGTILLDEIGSMPLNLQPKLLRVIQENELMRVGGLKKIPIDVRIISATNENLFSLIKTGGFRQDLYYRLNVIPIKIPPLRERQDDIKLLCQKFLEEFNAKYNKEKFLNDRALFLLEQHDWPGNIRELKNAIERLVIIGEKNCINHTQVKYVTQPQAEIEGDLIYADNTADDSKLPLKEAVASYEKHLIEAALKKHKTTYNAAVALGSNQSTIARKAKQYGLT</sequence>
<dbReference type="InterPro" id="IPR025662">
    <property type="entry name" value="Sigma_54_int_dom_ATP-bd_1"/>
</dbReference>
<comment type="caution">
    <text evidence="9">The sequence shown here is derived from an EMBL/GenBank/DDBJ whole genome shotgun (WGS) entry which is preliminary data.</text>
</comment>
<evidence type="ECO:0000256" key="7">
    <source>
        <dbReference type="ARBA" id="ARBA00029500"/>
    </source>
</evidence>
<dbReference type="Pfam" id="PF00158">
    <property type="entry name" value="Sigma54_activat"/>
    <property type="match status" value="1"/>
</dbReference>
<dbReference type="Pfam" id="PF13426">
    <property type="entry name" value="PAS_9"/>
    <property type="match status" value="1"/>
</dbReference>
<dbReference type="InterPro" id="IPR000014">
    <property type="entry name" value="PAS"/>
</dbReference>
<dbReference type="PROSITE" id="PS00676">
    <property type="entry name" value="SIGMA54_INTERACT_2"/>
    <property type="match status" value="1"/>
</dbReference>
<name>A0ABS5PQQ9_9FIRM</name>
<evidence type="ECO:0000313" key="9">
    <source>
        <dbReference type="EMBL" id="MBS7527403.1"/>
    </source>
</evidence>
<evidence type="ECO:0000256" key="1">
    <source>
        <dbReference type="ARBA" id="ARBA00022741"/>
    </source>
</evidence>
<reference evidence="9 10" key="1">
    <citation type="submission" date="2021-05" db="EMBL/GenBank/DDBJ databases">
        <title>Fusibacter ferrireducens sp. nov., an anaerobic, sulfur- and Fe-reducing bacterium isolated from the mangrove sediment.</title>
        <authorList>
            <person name="Qiu D."/>
        </authorList>
    </citation>
    <scope>NUCLEOTIDE SEQUENCE [LARGE SCALE GENOMIC DNA]</scope>
    <source>
        <strain evidence="9 10">DSM 12116</strain>
    </source>
</reference>
<dbReference type="Gene3D" id="1.10.8.60">
    <property type="match status" value="1"/>
</dbReference>
<dbReference type="InterPro" id="IPR002078">
    <property type="entry name" value="Sigma_54_int"/>
</dbReference>
<dbReference type="InterPro" id="IPR025944">
    <property type="entry name" value="Sigma_54_int_dom_CS"/>
</dbReference>
<keyword evidence="1" id="KW-0547">Nucleotide-binding</keyword>
<keyword evidence="2" id="KW-0058">Aromatic hydrocarbons catabolism</keyword>
<dbReference type="PANTHER" id="PTHR32071">
    <property type="entry name" value="TRANSCRIPTIONAL REGULATORY PROTEIN"/>
    <property type="match status" value="1"/>
</dbReference>
<evidence type="ECO:0000259" key="8">
    <source>
        <dbReference type="PROSITE" id="PS50045"/>
    </source>
</evidence>
<dbReference type="Gene3D" id="3.40.50.300">
    <property type="entry name" value="P-loop containing nucleotide triphosphate hydrolases"/>
    <property type="match status" value="1"/>
</dbReference>
<dbReference type="PROSITE" id="PS00675">
    <property type="entry name" value="SIGMA54_INTERACT_1"/>
    <property type="match status" value="1"/>
</dbReference>
<dbReference type="SMART" id="SM00382">
    <property type="entry name" value="AAA"/>
    <property type="match status" value="1"/>
</dbReference>
<dbReference type="PROSITE" id="PS50045">
    <property type="entry name" value="SIGMA54_INTERACT_4"/>
    <property type="match status" value="1"/>
</dbReference>
<keyword evidence="4" id="KW-0805">Transcription regulation</keyword>
<keyword evidence="3" id="KW-0067">ATP-binding</keyword>
<evidence type="ECO:0000313" key="10">
    <source>
        <dbReference type="Proteomes" id="UP000746471"/>
    </source>
</evidence>
<proteinExistence type="predicted"/>
<dbReference type="PROSITE" id="PS00688">
    <property type="entry name" value="SIGMA54_INTERACT_3"/>
    <property type="match status" value="1"/>
</dbReference>
<dbReference type="SUPFAM" id="SSF52540">
    <property type="entry name" value="P-loop containing nucleoside triphosphate hydrolases"/>
    <property type="match status" value="1"/>
</dbReference>
<dbReference type="Pfam" id="PF25601">
    <property type="entry name" value="AAA_lid_14"/>
    <property type="match status" value="1"/>
</dbReference>
<dbReference type="CDD" id="cd00009">
    <property type="entry name" value="AAA"/>
    <property type="match status" value="1"/>
</dbReference>
<dbReference type="Gene3D" id="1.10.10.60">
    <property type="entry name" value="Homeodomain-like"/>
    <property type="match status" value="1"/>
</dbReference>
<keyword evidence="6" id="KW-0804">Transcription</keyword>
<evidence type="ECO:0000256" key="5">
    <source>
        <dbReference type="ARBA" id="ARBA00023125"/>
    </source>
</evidence>
<dbReference type="InterPro" id="IPR058031">
    <property type="entry name" value="AAA_lid_NorR"/>
</dbReference>
<dbReference type="PANTHER" id="PTHR32071:SF57">
    <property type="entry name" value="C4-DICARBOXYLATE TRANSPORT TRANSCRIPTIONAL REGULATORY PROTEIN DCTD"/>
    <property type="match status" value="1"/>
</dbReference>
<dbReference type="InterPro" id="IPR027417">
    <property type="entry name" value="P-loop_NTPase"/>
</dbReference>
<dbReference type="InterPro" id="IPR025943">
    <property type="entry name" value="Sigma_54_int_dom_ATP-bd_2"/>
</dbReference>
<dbReference type="RefSeq" id="WP_213237264.1">
    <property type="nucleotide sequence ID" value="NZ_JAHBCL010000020.1"/>
</dbReference>
<keyword evidence="5" id="KW-0238">DNA-binding</keyword>
<dbReference type="EMBL" id="JAHBCL010000020">
    <property type="protein sequence ID" value="MBS7527403.1"/>
    <property type="molecule type" value="Genomic_DNA"/>
</dbReference>
<gene>
    <name evidence="9" type="ORF">KHM83_12030</name>
</gene>